<proteinExistence type="predicted"/>
<dbReference type="NCBIfam" id="NF009434">
    <property type="entry name" value="PRK12793.1"/>
    <property type="match status" value="1"/>
</dbReference>
<dbReference type="Proteomes" id="UP001245370">
    <property type="component" value="Unassembled WGS sequence"/>
</dbReference>
<reference evidence="1" key="1">
    <citation type="submission" date="2022-12" db="EMBL/GenBank/DDBJ databases">
        <title>Reference genome sequencing for broad-spectrum identification of bacterial and archaeal isolates by mass spectrometry.</title>
        <authorList>
            <person name="Sekiguchi Y."/>
            <person name="Tourlousse D.M."/>
        </authorList>
    </citation>
    <scope>NUCLEOTIDE SEQUENCE</scope>
    <source>
        <strain evidence="1">301</strain>
    </source>
</reference>
<name>A0A9W6CHC3_XANFL</name>
<keyword evidence="1" id="KW-0966">Cell projection</keyword>
<reference evidence="2 4" key="2">
    <citation type="submission" date="2023-07" db="EMBL/GenBank/DDBJ databases">
        <title>Genomic Encyclopedia of Type Strains, Phase IV (KMG-IV): sequencing the most valuable type-strain genomes for metagenomic binning, comparative biology and taxonomic classification.</title>
        <authorList>
            <person name="Goeker M."/>
        </authorList>
    </citation>
    <scope>NUCLEOTIDE SEQUENCE [LARGE SCALE GENOMIC DNA]</scope>
    <source>
        <strain evidence="2 4">DSM 338</strain>
    </source>
</reference>
<dbReference type="GO" id="GO:0044781">
    <property type="term" value="P:bacterial-type flagellum organization"/>
    <property type="evidence" value="ECO:0007669"/>
    <property type="project" value="InterPro"/>
</dbReference>
<dbReference type="AlphaFoldDB" id="A0A9W6CHC3"/>
<organism evidence="1 3">
    <name type="scientific">Xanthobacter flavus</name>
    <dbReference type="NCBI Taxonomy" id="281"/>
    <lineage>
        <taxon>Bacteria</taxon>
        <taxon>Pseudomonadati</taxon>
        <taxon>Pseudomonadota</taxon>
        <taxon>Alphaproteobacteria</taxon>
        <taxon>Hyphomicrobiales</taxon>
        <taxon>Xanthobacteraceae</taxon>
        <taxon>Xanthobacter</taxon>
    </lineage>
</organism>
<dbReference type="RefSeq" id="WP_169124845.1">
    <property type="nucleotide sequence ID" value="NZ_BSDO01000001.1"/>
</dbReference>
<accession>A0A9W6CHC3</accession>
<keyword evidence="1" id="KW-0282">Flagellum</keyword>
<sequence>MYRFSYAEILDESATLNRERERLALDQAVNLLTLAAKAEPGSCEVLAAVAYLQKLWGFFITDLADANNELPRELRATLASLGLWVIQECDRLISGTGGDIPMLIDVNIAIRDGLK</sequence>
<evidence type="ECO:0000313" key="3">
    <source>
        <dbReference type="Proteomes" id="UP001144397"/>
    </source>
</evidence>
<dbReference type="GeneID" id="95760877"/>
<gene>
    <name evidence="2" type="ORF">GGQ86_002305</name>
    <name evidence="1" type="ORF">XFLAVUS301_00840</name>
</gene>
<dbReference type="EMBL" id="JAVDPY010000003">
    <property type="protein sequence ID" value="MDR6333835.1"/>
    <property type="molecule type" value="Genomic_DNA"/>
</dbReference>
<keyword evidence="1" id="KW-0969">Cilium</keyword>
<evidence type="ECO:0000313" key="2">
    <source>
        <dbReference type="EMBL" id="MDR6333835.1"/>
    </source>
</evidence>
<dbReference type="InterPro" id="IPR010845">
    <property type="entry name" value="FlaF"/>
</dbReference>
<evidence type="ECO:0000313" key="1">
    <source>
        <dbReference type="EMBL" id="GLI20410.1"/>
    </source>
</evidence>
<keyword evidence="4" id="KW-1185">Reference proteome</keyword>
<protein>
    <submittedName>
        <fullName evidence="1">Flagellar FlaF family protein</fullName>
    </submittedName>
    <submittedName>
        <fullName evidence="2">Flagellar protein FlaF</fullName>
    </submittedName>
</protein>
<dbReference type="Pfam" id="PF07309">
    <property type="entry name" value="FlaF"/>
    <property type="match status" value="1"/>
</dbReference>
<evidence type="ECO:0000313" key="4">
    <source>
        <dbReference type="Proteomes" id="UP001245370"/>
    </source>
</evidence>
<dbReference type="EMBL" id="BSDO01000001">
    <property type="protein sequence ID" value="GLI20410.1"/>
    <property type="molecule type" value="Genomic_DNA"/>
</dbReference>
<comment type="caution">
    <text evidence="1">The sequence shown here is derived from an EMBL/GenBank/DDBJ whole genome shotgun (WGS) entry which is preliminary data.</text>
</comment>
<dbReference type="Proteomes" id="UP001144397">
    <property type="component" value="Unassembled WGS sequence"/>
</dbReference>